<feature type="transmembrane region" description="Helical" evidence="1">
    <location>
        <begin position="12"/>
        <end position="32"/>
    </location>
</feature>
<organism evidence="2 3">
    <name type="scientific">Agathobacter rectalis</name>
    <dbReference type="NCBI Taxonomy" id="39491"/>
    <lineage>
        <taxon>Bacteria</taxon>
        <taxon>Bacillati</taxon>
        <taxon>Bacillota</taxon>
        <taxon>Clostridia</taxon>
        <taxon>Lachnospirales</taxon>
        <taxon>Lachnospiraceae</taxon>
        <taxon>Agathobacter</taxon>
    </lineage>
</organism>
<dbReference type="AlphaFoldDB" id="A0A2U2ECP4"/>
<evidence type="ECO:0000313" key="2">
    <source>
        <dbReference type="EMBL" id="PWE82275.1"/>
    </source>
</evidence>
<proteinExistence type="predicted"/>
<evidence type="ECO:0000313" key="3">
    <source>
        <dbReference type="Proteomes" id="UP000245905"/>
    </source>
</evidence>
<sequence length="74" mass="8640">MCCVSDIPQRHILIFLYEFICGVLTEATPYIIKKQPFDMYDVANNFEECKQLEGVSLQKLKEAVLNKYVEVLHE</sequence>
<dbReference type="EMBL" id="JRFS01000098">
    <property type="protein sequence ID" value="PWE82275.1"/>
    <property type="molecule type" value="Genomic_DNA"/>
</dbReference>
<gene>
    <name evidence="2" type="ORF">LD38_16930</name>
</gene>
<name>A0A2U2ECP4_9FIRM</name>
<dbReference type="Proteomes" id="UP000245905">
    <property type="component" value="Unassembled WGS sequence"/>
</dbReference>
<protein>
    <submittedName>
        <fullName evidence="2">Uncharacterized protein</fullName>
    </submittedName>
</protein>
<reference evidence="2 3" key="1">
    <citation type="submission" date="2014-09" db="EMBL/GenBank/DDBJ databases">
        <title>Butyrate-producing bacteria isolated from human gut.</title>
        <authorList>
            <person name="Zhang Q."/>
            <person name="Zhao L."/>
        </authorList>
    </citation>
    <scope>NUCLEOTIDE SEQUENCE [LARGE SCALE GENOMIC DNA]</scope>
    <source>
        <strain evidence="2 3">R22</strain>
    </source>
</reference>
<accession>A0A2U2ECP4</accession>
<keyword evidence="1" id="KW-0472">Membrane</keyword>
<keyword evidence="1" id="KW-0812">Transmembrane</keyword>
<comment type="caution">
    <text evidence="2">The sequence shown here is derived from an EMBL/GenBank/DDBJ whole genome shotgun (WGS) entry which is preliminary data.</text>
</comment>
<evidence type="ECO:0000256" key="1">
    <source>
        <dbReference type="SAM" id="Phobius"/>
    </source>
</evidence>
<keyword evidence="1" id="KW-1133">Transmembrane helix</keyword>